<dbReference type="Pfam" id="PF10988">
    <property type="entry name" value="DUF2807"/>
    <property type="match status" value="1"/>
</dbReference>
<evidence type="ECO:0000313" key="3">
    <source>
        <dbReference type="EMBL" id="TYA53900.1"/>
    </source>
</evidence>
<feature type="region of interest" description="Disordered" evidence="1">
    <location>
        <begin position="205"/>
        <end position="226"/>
    </location>
</feature>
<sequence>MISCNFDGNFGTGINGNGQVVIKDRALNGSFSSIKVSRGIDLYLTQSDTESLSVEADENLQEIITTNIENDVLIITASENIGRSTSKKVMLSFNHISAIKATSGSDVVSNNTIRVSDLELNSTSGSDIELTLDAESVNCHSTSGSDIELKGKTNNFIAEATSGSSIKAEDLMTFNAQVKATSGANIRVNTSKKLTAKASSGGDIRYSGNPEIIKTSDGVSGSIKGH</sequence>
<evidence type="ECO:0000256" key="1">
    <source>
        <dbReference type="SAM" id="MobiDB-lite"/>
    </source>
</evidence>
<dbReference type="AlphaFoldDB" id="A0A5D0G5K3"/>
<reference evidence="3 4" key="1">
    <citation type="submission" date="2019-08" db="EMBL/GenBank/DDBJ databases">
        <title>Formosa sediminis sp. nov., isolated from marine sediment.</title>
        <authorList>
            <person name="Cao W.R."/>
        </authorList>
    </citation>
    <scope>NUCLEOTIDE SEQUENCE [LARGE SCALE GENOMIC DNA]</scope>
    <source>
        <strain evidence="3 4">1494</strain>
    </source>
</reference>
<evidence type="ECO:0000259" key="2">
    <source>
        <dbReference type="Pfam" id="PF10988"/>
    </source>
</evidence>
<dbReference type="Gene3D" id="2.160.20.120">
    <property type="match status" value="1"/>
</dbReference>
<dbReference type="EMBL" id="VSFC01000050">
    <property type="protein sequence ID" value="TYA53900.1"/>
    <property type="molecule type" value="Genomic_DNA"/>
</dbReference>
<accession>A0A5D0G5K3</accession>
<dbReference type="InterPro" id="IPR021255">
    <property type="entry name" value="DUF2807"/>
</dbReference>
<organism evidence="3 4">
    <name type="scientific">Formosa maritima</name>
    <dbReference type="NCBI Taxonomy" id="2592046"/>
    <lineage>
        <taxon>Bacteria</taxon>
        <taxon>Pseudomonadati</taxon>
        <taxon>Bacteroidota</taxon>
        <taxon>Flavobacteriia</taxon>
        <taxon>Flavobacteriales</taxon>
        <taxon>Flavobacteriaceae</taxon>
        <taxon>Formosa</taxon>
    </lineage>
</organism>
<name>A0A5D0G5K3_9FLAO</name>
<dbReference type="OrthoDB" id="942536at2"/>
<proteinExistence type="predicted"/>
<comment type="caution">
    <text evidence="3">The sequence shown here is derived from an EMBL/GenBank/DDBJ whole genome shotgun (WGS) entry which is preliminary data.</text>
</comment>
<feature type="domain" description="Putative auto-transporter adhesin head GIN" evidence="2">
    <location>
        <begin position="31"/>
        <end position="210"/>
    </location>
</feature>
<dbReference type="Proteomes" id="UP000324550">
    <property type="component" value="Unassembled WGS sequence"/>
</dbReference>
<evidence type="ECO:0000313" key="4">
    <source>
        <dbReference type="Proteomes" id="UP000324550"/>
    </source>
</evidence>
<gene>
    <name evidence="3" type="ORF">FVF61_09300</name>
</gene>
<keyword evidence="4" id="KW-1185">Reference proteome</keyword>
<protein>
    <submittedName>
        <fullName evidence="3">DUF2807 domain-containing protein</fullName>
    </submittedName>
</protein>